<gene>
    <name evidence="1" type="ORF">E2C01_020781</name>
</gene>
<evidence type="ECO:0000313" key="1">
    <source>
        <dbReference type="EMBL" id="MPC27607.1"/>
    </source>
</evidence>
<proteinExistence type="predicted"/>
<dbReference type="EMBL" id="VSRR010001774">
    <property type="protein sequence ID" value="MPC27607.1"/>
    <property type="molecule type" value="Genomic_DNA"/>
</dbReference>
<organism evidence="1 2">
    <name type="scientific">Portunus trituberculatus</name>
    <name type="common">Swimming crab</name>
    <name type="synonym">Neptunus trituberculatus</name>
    <dbReference type="NCBI Taxonomy" id="210409"/>
    <lineage>
        <taxon>Eukaryota</taxon>
        <taxon>Metazoa</taxon>
        <taxon>Ecdysozoa</taxon>
        <taxon>Arthropoda</taxon>
        <taxon>Crustacea</taxon>
        <taxon>Multicrustacea</taxon>
        <taxon>Malacostraca</taxon>
        <taxon>Eumalacostraca</taxon>
        <taxon>Eucarida</taxon>
        <taxon>Decapoda</taxon>
        <taxon>Pleocyemata</taxon>
        <taxon>Brachyura</taxon>
        <taxon>Eubrachyura</taxon>
        <taxon>Portunoidea</taxon>
        <taxon>Portunidae</taxon>
        <taxon>Portuninae</taxon>
        <taxon>Portunus</taxon>
    </lineage>
</organism>
<keyword evidence="2" id="KW-1185">Reference proteome</keyword>
<comment type="caution">
    <text evidence="1">The sequence shown here is derived from an EMBL/GenBank/DDBJ whole genome shotgun (WGS) entry which is preliminary data.</text>
</comment>
<dbReference type="Proteomes" id="UP000324222">
    <property type="component" value="Unassembled WGS sequence"/>
</dbReference>
<name>A0A5B7E2P8_PORTR</name>
<accession>A0A5B7E2P8</accession>
<dbReference type="AlphaFoldDB" id="A0A5B7E2P8"/>
<evidence type="ECO:0000313" key="2">
    <source>
        <dbReference type="Proteomes" id="UP000324222"/>
    </source>
</evidence>
<sequence>MEVEASELEVKEKMEMKNSWEILFFFNVRSYHKTYAPSLFCFTQDLPHYSSFKEKILSTTKSPMRVWRAWNSRVPSVNPLQLSHTLFSLHTVLPADSSPH</sequence>
<protein>
    <submittedName>
        <fullName evidence="1">Uncharacterized protein</fullName>
    </submittedName>
</protein>
<reference evidence="1 2" key="1">
    <citation type="submission" date="2019-05" db="EMBL/GenBank/DDBJ databases">
        <title>Another draft genome of Portunus trituberculatus and its Hox gene families provides insights of decapod evolution.</title>
        <authorList>
            <person name="Jeong J.-H."/>
            <person name="Song I."/>
            <person name="Kim S."/>
            <person name="Choi T."/>
            <person name="Kim D."/>
            <person name="Ryu S."/>
            <person name="Kim W."/>
        </authorList>
    </citation>
    <scope>NUCLEOTIDE SEQUENCE [LARGE SCALE GENOMIC DNA]</scope>
    <source>
        <tissue evidence="1">Muscle</tissue>
    </source>
</reference>